<evidence type="ECO:0000256" key="1">
    <source>
        <dbReference type="ARBA" id="ARBA00004141"/>
    </source>
</evidence>
<dbReference type="eggNOG" id="COG2246">
    <property type="taxonomic scope" value="Bacteria"/>
</dbReference>
<protein>
    <submittedName>
        <fullName evidence="8">Putative GtrA protein</fullName>
    </submittedName>
</protein>
<evidence type="ECO:0000313" key="9">
    <source>
        <dbReference type="Proteomes" id="UP000025047"/>
    </source>
</evidence>
<evidence type="ECO:0000256" key="6">
    <source>
        <dbReference type="SAM" id="Phobius"/>
    </source>
</evidence>
<comment type="similarity">
    <text evidence="2">Belongs to the GtrA family.</text>
</comment>
<evidence type="ECO:0000256" key="4">
    <source>
        <dbReference type="ARBA" id="ARBA00022989"/>
    </source>
</evidence>
<dbReference type="PANTHER" id="PTHR38459">
    <property type="entry name" value="PROPHAGE BACTOPRENOL-LINKED GLUCOSE TRANSLOCASE HOMOLOG"/>
    <property type="match status" value="1"/>
</dbReference>
<dbReference type="AlphaFoldDB" id="A0A017H7J1"/>
<keyword evidence="9" id="KW-1185">Reference proteome</keyword>
<dbReference type="InterPro" id="IPR051401">
    <property type="entry name" value="GtrA_CellWall_Glycosyl"/>
</dbReference>
<dbReference type="GO" id="GO:0005886">
    <property type="term" value="C:plasma membrane"/>
    <property type="evidence" value="ECO:0007669"/>
    <property type="project" value="TreeGrafter"/>
</dbReference>
<dbReference type="GO" id="GO:0000271">
    <property type="term" value="P:polysaccharide biosynthetic process"/>
    <property type="evidence" value="ECO:0007669"/>
    <property type="project" value="InterPro"/>
</dbReference>
<dbReference type="Proteomes" id="UP000025047">
    <property type="component" value="Plasmid pLokhon02"/>
</dbReference>
<proteinExistence type="inferred from homology"/>
<sequence>MFRNGRARSEGAKAARFGLVGAAATLMHLVAAQAVLAAGVAPVAANAAGFAAAFGLGLLGHYHFTFRAAGPFARALRRYGVIAMGGFLVNNLALAALVASGRVGDGAALATAILVVPAATFLASRLWGFAAPRAPNERP</sequence>
<evidence type="ECO:0000256" key="3">
    <source>
        <dbReference type="ARBA" id="ARBA00022692"/>
    </source>
</evidence>
<dbReference type="OrthoDB" id="7024322at2"/>
<gene>
    <name evidence="8" type="ORF">Lokhon_00105</name>
</gene>
<keyword evidence="5 6" id="KW-0472">Membrane</keyword>
<evidence type="ECO:0000313" key="8">
    <source>
        <dbReference type="EMBL" id="EYD70351.1"/>
    </source>
</evidence>
<dbReference type="HOGENOM" id="CLU_083873_6_4_5"/>
<feature type="transmembrane region" description="Helical" evidence="6">
    <location>
        <begin position="106"/>
        <end position="128"/>
    </location>
</feature>
<evidence type="ECO:0000256" key="5">
    <source>
        <dbReference type="ARBA" id="ARBA00023136"/>
    </source>
</evidence>
<reference evidence="8 9" key="1">
    <citation type="submission" date="2013-03" db="EMBL/GenBank/DDBJ databases">
        <authorList>
            <person name="Fiebig A."/>
            <person name="Goeker M."/>
            <person name="Klenk H.-P.P."/>
        </authorList>
    </citation>
    <scope>NUCLEOTIDE SEQUENCE [LARGE SCALE GENOMIC DNA]</scope>
    <source>
        <strain evidence="8 9">DSM 17492</strain>
        <plasmid evidence="8 9">pLokhon02</plasmid>
    </source>
</reference>
<evidence type="ECO:0000259" key="7">
    <source>
        <dbReference type="Pfam" id="PF04138"/>
    </source>
</evidence>
<keyword evidence="3 6" id="KW-0812">Transmembrane</keyword>
<organism evidence="8 9">
    <name type="scientific">Limimaricola hongkongensis DSM 17492</name>
    <dbReference type="NCBI Taxonomy" id="1122180"/>
    <lineage>
        <taxon>Bacteria</taxon>
        <taxon>Pseudomonadati</taxon>
        <taxon>Pseudomonadota</taxon>
        <taxon>Alphaproteobacteria</taxon>
        <taxon>Rhodobacterales</taxon>
        <taxon>Paracoccaceae</taxon>
        <taxon>Limimaricola</taxon>
    </lineage>
</organism>
<dbReference type="EMBL" id="APGJ01000010">
    <property type="protein sequence ID" value="EYD70351.1"/>
    <property type="molecule type" value="Genomic_DNA"/>
</dbReference>
<name>A0A017H7J1_9RHOB</name>
<feature type="transmembrane region" description="Helical" evidence="6">
    <location>
        <begin position="47"/>
        <end position="66"/>
    </location>
</feature>
<dbReference type="PATRIC" id="fig|1122180.6.peg.109"/>
<accession>A0A017H7J1</accession>
<dbReference type="Pfam" id="PF04138">
    <property type="entry name" value="GtrA_DPMS_TM"/>
    <property type="match status" value="1"/>
</dbReference>
<evidence type="ECO:0000256" key="2">
    <source>
        <dbReference type="ARBA" id="ARBA00009399"/>
    </source>
</evidence>
<keyword evidence="4 6" id="KW-1133">Transmembrane helix</keyword>
<comment type="caution">
    <text evidence="8">The sequence shown here is derived from an EMBL/GenBank/DDBJ whole genome shotgun (WGS) entry which is preliminary data.</text>
</comment>
<dbReference type="InterPro" id="IPR007267">
    <property type="entry name" value="GtrA_DPMS_TM"/>
</dbReference>
<feature type="domain" description="GtrA/DPMS transmembrane" evidence="7">
    <location>
        <begin position="16"/>
        <end position="129"/>
    </location>
</feature>
<feature type="transmembrane region" description="Helical" evidence="6">
    <location>
        <begin position="78"/>
        <end position="100"/>
    </location>
</feature>
<dbReference type="RefSeq" id="WP_017929747.1">
    <property type="nucleotide sequence ID" value="NZ_CM002676.1"/>
</dbReference>
<geneLocation type="plasmid" evidence="8 9">
    <name>pLokhon02</name>
</geneLocation>
<dbReference type="PANTHER" id="PTHR38459:SF1">
    <property type="entry name" value="PROPHAGE BACTOPRENOL-LINKED GLUCOSE TRANSLOCASE HOMOLOG"/>
    <property type="match status" value="1"/>
</dbReference>
<keyword evidence="8" id="KW-0614">Plasmid</keyword>
<comment type="subcellular location">
    <subcellularLocation>
        <location evidence="1">Membrane</location>
        <topology evidence="1">Multi-pass membrane protein</topology>
    </subcellularLocation>
</comment>